<feature type="transmembrane region" description="Helical" evidence="7">
    <location>
        <begin position="253"/>
        <end position="275"/>
    </location>
</feature>
<dbReference type="InterPro" id="IPR004853">
    <property type="entry name" value="Sugar_P_trans_dom"/>
</dbReference>
<feature type="domain" description="Sugar phosphate transporter" evidence="8">
    <location>
        <begin position="22"/>
        <end position="297"/>
    </location>
</feature>
<reference evidence="9" key="2">
    <citation type="submission" date="2025-08" db="UniProtKB">
        <authorList>
            <consortium name="Ensembl"/>
        </authorList>
    </citation>
    <scope>IDENTIFICATION</scope>
</reference>
<keyword evidence="10" id="KW-1185">Reference proteome</keyword>
<reference evidence="10" key="1">
    <citation type="submission" date="2003-08" db="EMBL/GenBank/DDBJ databases">
        <authorList>
            <person name="Birren B."/>
            <person name="Nusbaum C."/>
            <person name="Abebe A."/>
            <person name="Abouelleil A."/>
            <person name="Adekoya E."/>
            <person name="Ait-zahra M."/>
            <person name="Allen N."/>
            <person name="Allen T."/>
            <person name="An P."/>
            <person name="Anderson M."/>
            <person name="Anderson S."/>
            <person name="Arachchi H."/>
            <person name="Armbruster J."/>
            <person name="Bachantsang P."/>
            <person name="Baldwin J."/>
            <person name="Barry A."/>
            <person name="Bayul T."/>
            <person name="Blitshsteyn B."/>
            <person name="Bloom T."/>
            <person name="Blye J."/>
            <person name="Boguslavskiy L."/>
            <person name="Borowsky M."/>
            <person name="Boukhgalter B."/>
            <person name="Brunache A."/>
            <person name="Butler J."/>
            <person name="Calixte N."/>
            <person name="Calvo S."/>
            <person name="Camarata J."/>
            <person name="Campo K."/>
            <person name="Chang J."/>
            <person name="Cheshatsang Y."/>
            <person name="Citroen M."/>
            <person name="Collymore A."/>
            <person name="Considine T."/>
            <person name="Cook A."/>
            <person name="Cooke P."/>
            <person name="Corum B."/>
            <person name="Cuomo C."/>
            <person name="David R."/>
            <person name="Dawoe T."/>
            <person name="Degray S."/>
            <person name="Dodge S."/>
            <person name="Dooley K."/>
            <person name="Dorje P."/>
            <person name="Dorjee K."/>
            <person name="Dorris L."/>
            <person name="Duffey N."/>
            <person name="Dupes A."/>
            <person name="Elkins T."/>
            <person name="Engels R."/>
            <person name="Erickson J."/>
            <person name="Farina A."/>
            <person name="Faro S."/>
            <person name="Ferreira P."/>
            <person name="Fischer H."/>
            <person name="Fitzgerald M."/>
            <person name="Foley K."/>
            <person name="Gage D."/>
            <person name="Galagan J."/>
            <person name="Gearin G."/>
            <person name="Gnerre S."/>
            <person name="Gnirke A."/>
            <person name="Goyette A."/>
            <person name="Graham J."/>
            <person name="Grandbois E."/>
            <person name="Gyaltsen K."/>
            <person name="Hafez N."/>
            <person name="Hagopian D."/>
            <person name="Hagos B."/>
            <person name="Hall J."/>
            <person name="Hatcher B."/>
            <person name="Heller A."/>
            <person name="Higgins H."/>
            <person name="Honan T."/>
            <person name="Horn A."/>
            <person name="Houde N."/>
            <person name="Hughes L."/>
            <person name="Hulme W."/>
            <person name="Husby E."/>
            <person name="Iliev I."/>
            <person name="Jaffe D."/>
            <person name="Jones C."/>
            <person name="Kamal M."/>
            <person name="Kamat A."/>
            <person name="Kamvysselis M."/>
            <person name="Karlsson E."/>
            <person name="Kells C."/>
            <person name="Kieu A."/>
            <person name="Kisner P."/>
            <person name="Kodira C."/>
            <person name="Kulbokas E."/>
            <person name="Labutti K."/>
            <person name="Lama D."/>
            <person name="Landers T."/>
            <person name="Leger J."/>
            <person name="Levine S."/>
            <person name="Lewis D."/>
            <person name="Lewis T."/>
            <person name="Lindblad-toh K."/>
            <person name="Liu X."/>
            <person name="Lokyitsang T."/>
            <person name="Lokyitsang Y."/>
            <person name="Lucien O."/>
            <person name="Lui A."/>
            <person name="Ma L.J."/>
            <person name="Mabbitt R."/>
            <person name="Macdonald J."/>
            <person name="Maclean C."/>
            <person name="Major J."/>
            <person name="Manning J."/>
            <person name="Marabella R."/>
            <person name="Maru K."/>
            <person name="Matthews C."/>
            <person name="Mauceli E."/>
            <person name="Mccarthy M."/>
            <person name="Mcdonough S."/>
            <person name="Mcghee T."/>
            <person name="Meldrim J."/>
            <person name="Meneus L."/>
            <person name="Mesirov J."/>
            <person name="Mihalev A."/>
            <person name="Mihova T."/>
            <person name="Mikkelsen T."/>
            <person name="Mlenga V."/>
            <person name="Moru K."/>
            <person name="Mozes J."/>
            <person name="Mulrain L."/>
            <person name="Munson G."/>
            <person name="Naylor J."/>
            <person name="Newes C."/>
            <person name="Nguyen C."/>
            <person name="Nguyen N."/>
            <person name="Nguyen T."/>
            <person name="Nicol R."/>
            <person name="Nielsen C."/>
            <person name="Nizzari M."/>
            <person name="Norbu C."/>
            <person name="Norbu N."/>
            <person name="O'donnell P."/>
            <person name="Okoawo O."/>
            <person name="O'leary S."/>
            <person name="Omotosho B."/>
            <person name="O'neill K."/>
            <person name="Osman S."/>
            <person name="Parker S."/>
            <person name="Perrin D."/>
            <person name="Phunkhang P."/>
            <person name="Piqani B."/>
            <person name="Purcell S."/>
            <person name="Rachupka T."/>
            <person name="Ramasamy U."/>
            <person name="Rameau R."/>
            <person name="Ray V."/>
            <person name="Raymond C."/>
            <person name="Retta R."/>
            <person name="Richardson S."/>
            <person name="Rise C."/>
            <person name="Rodriguez J."/>
            <person name="Rogers J."/>
            <person name="Rogov P."/>
            <person name="Rutman M."/>
            <person name="Schupbach R."/>
            <person name="Seaman C."/>
            <person name="Settipalli S."/>
            <person name="Sharpe T."/>
            <person name="Sheridan J."/>
            <person name="Sherpa N."/>
            <person name="Shi J."/>
            <person name="Smirnov S."/>
            <person name="Smith C."/>
            <person name="Sougnez C."/>
            <person name="Spencer B."/>
            <person name="Stalker J."/>
            <person name="Stange-thomann N."/>
            <person name="Stavropoulos S."/>
            <person name="Stetson K."/>
            <person name="Stone C."/>
            <person name="Stone S."/>
            <person name="Stubbs M."/>
            <person name="Talamas J."/>
            <person name="Tchuinga P."/>
            <person name="Tenzing P."/>
            <person name="Tesfaye S."/>
            <person name="Theodore J."/>
            <person name="Thoulutsang Y."/>
            <person name="Topham K."/>
            <person name="Towey S."/>
            <person name="Tsamla T."/>
            <person name="Tsomo N."/>
            <person name="Vallee D."/>
            <person name="Vassiliev H."/>
            <person name="Venkataraman V."/>
            <person name="Vinson J."/>
            <person name="Vo A."/>
            <person name="Wade C."/>
            <person name="Wang S."/>
            <person name="Wangchuk T."/>
            <person name="Wangdi T."/>
            <person name="Whittaker C."/>
            <person name="Wilkinson J."/>
            <person name="Wu Y."/>
            <person name="Wyman D."/>
            <person name="Yadav S."/>
            <person name="Yang S."/>
            <person name="Yang X."/>
            <person name="Yeager S."/>
            <person name="Yee E."/>
            <person name="Young G."/>
            <person name="Zainoun J."/>
            <person name="Zembeck L."/>
            <person name="Zimmer A."/>
            <person name="Zody M."/>
            <person name="Lander E."/>
        </authorList>
    </citation>
    <scope>NUCLEOTIDE SEQUENCE [LARGE SCALE GENOMIC DNA]</scope>
</reference>
<dbReference type="InterPro" id="IPR050186">
    <property type="entry name" value="TPT_transporter"/>
</dbReference>
<feature type="transmembrane region" description="Helical" evidence="7">
    <location>
        <begin position="12"/>
        <end position="35"/>
    </location>
</feature>
<dbReference type="GO" id="GO:0016020">
    <property type="term" value="C:membrane"/>
    <property type="evidence" value="ECO:0007669"/>
    <property type="project" value="UniProtKB-SubCell"/>
</dbReference>
<evidence type="ECO:0000256" key="5">
    <source>
        <dbReference type="ARBA" id="ARBA00093767"/>
    </source>
</evidence>
<dbReference type="Proteomes" id="UP000007875">
    <property type="component" value="Unassembled WGS sequence"/>
</dbReference>
<dbReference type="InParanoid" id="H2Y9Q0"/>
<dbReference type="AlphaFoldDB" id="H2Y9Q0"/>
<evidence type="ECO:0000256" key="2">
    <source>
        <dbReference type="ARBA" id="ARBA00022692"/>
    </source>
</evidence>
<dbReference type="GeneTree" id="ENSGT00730000111164"/>
<accession>H2Y9Q0</accession>
<protein>
    <recommendedName>
        <fullName evidence="8">Sugar phosphate transporter domain-containing protein</fullName>
    </recommendedName>
</protein>
<evidence type="ECO:0000259" key="8">
    <source>
        <dbReference type="Pfam" id="PF03151"/>
    </source>
</evidence>
<dbReference type="SUPFAM" id="SSF103481">
    <property type="entry name" value="Multidrug resistance efflux transporter EmrE"/>
    <property type="match status" value="2"/>
</dbReference>
<dbReference type="eggNOG" id="KOG1441">
    <property type="taxonomic scope" value="Eukaryota"/>
</dbReference>
<evidence type="ECO:0000256" key="6">
    <source>
        <dbReference type="ARBA" id="ARBA00093775"/>
    </source>
</evidence>
<keyword evidence="3 7" id="KW-1133">Transmembrane helix</keyword>
<comment type="subcellular location">
    <subcellularLocation>
        <location evidence="1">Membrane</location>
        <topology evidence="1">Multi-pass membrane protein</topology>
    </subcellularLocation>
</comment>
<dbReference type="Pfam" id="PF03151">
    <property type="entry name" value="TPT"/>
    <property type="match status" value="1"/>
</dbReference>
<feature type="transmembrane region" description="Helical" evidence="7">
    <location>
        <begin position="155"/>
        <end position="176"/>
    </location>
</feature>
<sequence length="316" mass="35060">RSRDVEENKSCVSGRNVTSISLIVNFVSSILIILLNKSLFVNYGLPPLFVACFQFFSTFVGLFGIYLIGYLQIKRVPILKVFPLCVAFCSFVVFTNLSLKHNTVGTYQLLKCLSDPVTFTIQAVFYGKRFSTQTKVALAMVVGGVLVNYTSDVKFNWLGAMFGLTAVVASSLYYTWIETKQEELDLSAPQLLIYQSSVSSAMLACFVISLELHDLQQLQRTFKASDLHIFLATGILAFAVSTSVFYIINKTSVVTYAVFCKLKICVIIIGGYVMFREEMTSGQTLGIIVTLLGTAMYAMFNIREGETSNRSSGNLK</sequence>
<reference evidence="9" key="3">
    <citation type="submission" date="2025-09" db="UniProtKB">
        <authorList>
            <consortium name="Ensembl"/>
        </authorList>
    </citation>
    <scope>IDENTIFICATION</scope>
</reference>
<evidence type="ECO:0000313" key="9">
    <source>
        <dbReference type="Ensembl" id="ENSCSAVP00000002048.1"/>
    </source>
</evidence>
<organism evidence="9 10">
    <name type="scientific">Ciona savignyi</name>
    <name type="common">Pacific transparent sea squirt</name>
    <dbReference type="NCBI Taxonomy" id="51511"/>
    <lineage>
        <taxon>Eukaryota</taxon>
        <taxon>Metazoa</taxon>
        <taxon>Chordata</taxon>
        <taxon>Tunicata</taxon>
        <taxon>Ascidiacea</taxon>
        <taxon>Phlebobranchia</taxon>
        <taxon>Cionidae</taxon>
        <taxon>Ciona</taxon>
    </lineage>
</organism>
<feature type="transmembrane region" description="Helical" evidence="7">
    <location>
        <begin position="47"/>
        <end position="69"/>
    </location>
</feature>
<evidence type="ECO:0000256" key="7">
    <source>
        <dbReference type="SAM" id="Phobius"/>
    </source>
</evidence>
<comment type="function">
    <text evidence="5">Putative transporter.</text>
</comment>
<dbReference type="HOGENOM" id="CLU_048347_3_2_1"/>
<feature type="transmembrane region" description="Helical" evidence="7">
    <location>
        <begin position="81"/>
        <end position="99"/>
    </location>
</feature>
<evidence type="ECO:0000313" key="10">
    <source>
        <dbReference type="Proteomes" id="UP000007875"/>
    </source>
</evidence>
<dbReference type="Ensembl" id="ENSCSAVT00000002085.1">
    <property type="protein sequence ID" value="ENSCSAVP00000002048.1"/>
    <property type="gene ID" value="ENSCSAVG00000001201.1"/>
</dbReference>
<evidence type="ECO:0000256" key="4">
    <source>
        <dbReference type="ARBA" id="ARBA00023136"/>
    </source>
</evidence>
<evidence type="ECO:0000256" key="3">
    <source>
        <dbReference type="ARBA" id="ARBA00022989"/>
    </source>
</evidence>
<feature type="transmembrane region" description="Helical" evidence="7">
    <location>
        <begin position="188"/>
        <end position="209"/>
    </location>
</feature>
<keyword evidence="4 7" id="KW-0472">Membrane</keyword>
<feature type="transmembrane region" description="Helical" evidence="7">
    <location>
        <begin position="229"/>
        <end position="248"/>
    </location>
</feature>
<proteinExistence type="inferred from homology"/>
<keyword evidence="2 7" id="KW-0812">Transmembrane</keyword>
<dbReference type="InterPro" id="IPR037185">
    <property type="entry name" value="EmrE-like"/>
</dbReference>
<name>H2Y9Q0_CIOSA</name>
<feature type="transmembrane region" description="Helical" evidence="7">
    <location>
        <begin position="281"/>
        <end position="300"/>
    </location>
</feature>
<dbReference type="PANTHER" id="PTHR11132">
    <property type="entry name" value="SOLUTE CARRIER FAMILY 35"/>
    <property type="match status" value="1"/>
</dbReference>
<evidence type="ECO:0000256" key="1">
    <source>
        <dbReference type="ARBA" id="ARBA00004141"/>
    </source>
</evidence>
<comment type="similarity">
    <text evidence="6">Belongs to the TPT transporter family. SLC35E subfamily.</text>
</comment>